<evidence type="ECO:0000313" key="9">
    <source>
        <dbReference type="Proteomes" id="UP000094527"/>
    </source>
</evidence>
<keyword evidence="4 7" id="KW-1133">Transmembrane helix</keyword>
<accession>A0A1D2NK41</accession>
<dbReference type="Pfam" id="PF05602">
    <property type="entry name" value="CLPTM1"/>
    <property type="match status" value="1"/>
</dbReference>
<evidence type="ECO:0000256" key="1">
    <source>
        <dbReference type="ARBA" id="ARBA00004141"/>
    </source>
</evidence>
<feature type="transmembrane region" description="Helical" evidence="7">
    <location>
        <begin position="386"/>
        <end position="406"/>
    </location>
</feature>
<dbReference type="STRING" id="48709.A0A1D2NK41"/>
<feature type="compositionally biased region" description="Polar residues" evidence="6">
    <location>
        <begin position="668"/>
        <end position="685"/>
    </location>
</feature>
<dbReference type="Proteomes" id="UP000094527">
    <property type="component" value="Unassembled WGS sequence"/>
</dbReference>
<keyword evidence="9" id="KW-1185">Reference proteome</keyword>
<protein>
    <submittedName>
        <fullName evidence="8">Cleft lip and palate transmembrane protein 1</fullName>
    </submittedName>
</protein>
<evidence type="ECO:0000256" key="5">
    <source>
        <dbReference type="ARBA" id="ARBA00023136"/>
    </source>
</evidence>
<comment type="similarity">
    <text evidence="2">Belongs to the CLPTM1 family.</text>
</comment>
<evidence type="ECO:0000313" key="8">
    <source>
        <dbReference type="EMBL" id="ODN05589.1"/>
    </source>
</evidence>
<feature type="compositionally biased region" description="Low complexity" evidence="6">
    <location>
        <begin position="31"/>
        <end position="42"/>
    </location>
</feature>
<feature type="compositionally biased region" description="Low complexity" evidence="6">
    <location>
        <begin position="653"/>
        <end position="667"/>
    </location>
</feature>
<comment type="caution">
    <text evidence="8">The sequence shown here is derived from an EMBL/GenBank/DDBJ whole genome shotgun (WGS) entry which is preliminary data.</text>
</comment>
<name>A0A1D2NK41_ORCCI</name>
<dbReference type="EMBL" id="LJIJ01000020">
    <property type="protein sequence ID" value="ODN05589.1"/>
    <property type="molecule type" value="Genomic_DNA"/>
</dbReference>
<gene>
    <name evidence="8" type="ORF">Ocin01_01091</name>
</gene>
<dbReference type="OMA" id="LFKYQMY"/>
<reference evidence="8 9" key="1">
    <citation type="journal article" date="2016" name="Genome Biol. Evol.">
        <title>Gene Family Evolution Reflects Adaptation to Soil Environmental Stressors in the Genome of the Collembolan Orchesella cincta.</title>
        <authorList>
            <person name="Faddeeva-Vakhrusheva A."/>
            <person name="Derks M.F."/>
            <person name="Anvar S.Y."/>
            <person name="Agamennone V."/>
            <person name="Suring W."/>
            <person name="Smit S."/>
            <person name="van Straalen N.M."/>
            <person name="Roelofs D."/>
        </authorList>
    </citation>
    <scope>NUCLEOTIDE SEQUENCE [LARGE SCALE GENOMIC DNA]</scope>
    <source>
        <tissue evidence="8">Mixed pool</tissue>
    </source>
</reference>
<sequence length="722" mass="81920">MVRIEDVTDAPAEATAGSSDGVPQKRRVQFSNEVSTVENNNSGDDDEDAGEAQPERELTFDEQVDAARAQYQPSPWEKFLALAKSLFLRAIMIYFLMTFWRTNSKPAQTASSGGGAQAPASLASSNIFINGTELEMYVYISEDSKSISNFTNANLVWEQGGLMYGDWSGGPNSDGIYIHSTEVHLSKRVQNNGSVYLHTYIVPKGFSPDPTNKHLYSKSLTLHSSKRINKFKRKKYVKTHNLLTGETTTSAEDQEKAKIMSSEIVSHWHPNMTITLVADWTQWTMGAVPVPLNEYIKFIPNELKYQPILFFNDYWNLAKEYYPINETTPVLPLTLTFQPLTLFKWQLYAAQSMRNQWSASFLTGQDEQDDDEQDTLKEAFLETNHYLLGLTFVVSILHSIFEFLAFKNDIQFWNNRKSLEGLSVRSVFFNVFQSLIVLLYVMDNETNFVIKVSVFVGLLIEIWKINKVTDVKLDRQNLVMGILPRITLTDKGSYVESSTKQYDMLAFRYLSWALFPLLFCYSIYSLLYVEHKGWYSWVLGMLYGFLLTFGFIMMTPQLFINYKLKSVAHLPWRMLTYKFLNTFIDDIFAFVIKMPTMYRIGCLRDDVIFFIYLYQRYIYRIDPTRVNEFGFSAEMIDEKANSAAGGAPQIADSTSTTTTSAEPNTTSVAGSQQNGSLTQQTSPKSSKGDGASPKKNKDSGGSTAAKSPPKTKASKTKAKKDQ</sequence>
<proteinExistence type="inferred from homology"/>
<keyword evidence="5 7" id="KW-0472">Membrane</keyword>
<feature type="compositionally biased region" description="Low complexity" evidence="6">
    <location>
        <begin position="702"/>
        <end position="711"/>
    </location>
</feature>
<evidence type="ECO:0000256" key="7">
    <source>
        <dbReference type="SAM" id="Phobius"/>
    </source>
</evidence>
<evidence type="ECO:0000256" key="2">
    <source>
        <dbReference type="ARBA" id="ARBA00009310"/>
    </source>
</evidence>
<dbReference type="InterPro" id="IPR008429">
    <property type="entry name" value="CLPTM1"/>
</dbReference>
<evidence type="ECO:0000256" key="3">
    <source>
        <dbReference type="ARBA" id="ARBA00022692"/>
    </source>
</evidence>
<comment type="subcellular location">
    <subcellularLocation>
        <location evidence="1">Membrane</location>
        <topology evidence="1">Multi-pass membrane protein</topology>
    </subcellularLocation>
</comment>
<feature type="region of interest" description="Disordered" evidence="6">
    <location>
        <begin position="1"/>
        <end position="56"/>
    </location>
</feature>
<evidence type="ECO:0000256" key="4">
    <source>
        <dbReference type="ARBA" id="ARBA00022989"/>
    </source>
</evidence>
<dbReference type="GO" id="GO:0016020">
    <property type="term" value="C:membrane"/>
    <property type="evidence" value="ECO:0007669"/>
    <property type="project" value="UniProtKB-SubCell"/>
</dbReference>
<organism evidence="8 9">
    <name type="scientific">Orchesella cincta</name>
    <name type="common">Springtail</name>
    <name type="synonym">Podura cincta</name>
    <dbReference type="NCBI Taxonomy" id="48709"/>
    <lineage>
        <taxon>Eukaryota</taxon>
        <taxon>Metazoa</taxon>
        <taxon>Ecdysozoa</taxon>
        <taxon>Arthropoda</taxon>
        <taxon>Hexapoda</taxon>
        <taxon>Collembola</taxon>
        <taxon>Entomobryomorpha</taxon>
        <taxon>Entomobryoidea</taxon>
        <taxon>Orchesellidae</taxon>
        <taxon>Orchesellinae</taxon>
        <taxon>Orchesella</taxon>
    </lineage>
</organism>
<dbReference type="OrthoDB" id="378564at2759"/>
<feature type="transmembrane region" description="Helical" evidence="7">
    <location>
        <begin position="509"/>
        <end position="528"/>
    </location>
</feature>
<evidence type="ECO:0000256" key="6">
    <source>
        <dbReference type="SAM" id="MobiDB-lite"/>
    </source>
</evidence>
<feature type="compositionally biased region" description="Basic residues" evidence="6">
    <location>
        <begin position="712"/>
        <end position="722"/>
    </location>
</feature>
<dbReference type="PANTHER" id="PTHR21347">
    <property type="entry name" value="CLEFT LIP AND PALATE ASSOCIATED TRANSMEMBRANE PROTEIN-RELATED"/>
    <property type="match status" value="1"/>
</dbReference>
<dbReference type="GO" id="GO:0012505">
    <property type="term" value="C:endomembrane system"/>
    <property type="evidence" value="ECO:0007669"/>
    <property type="project" value="TreeGrafter"/>
</dbReference>
<dbReference type="PANTHER" id="PTHR21347:SF14">
    <property type="entry name" value="LIPID SCRAMBLASE CLPTM1-RELATED"/>
    <property type="match status" value="1"/>
</dbReference>
<feature type="region of interest" description="Disordered" evidence="6">
    <location>
        <begin position="643"/>
        <end position="722"/>
    </location>
</feature>
<feature type="transmembrane region" description="Helical" evidence="7">
    <location>
        <begin position="534"/>
        <end position="555"/>
    </location>
</feature>
<keyword evidence="3 7" id="KW-0812">Transmembrane</keyword>
<dbReference type="AlphaFoldDB" id="A0A1D2NK41"/>
<feature type="transmembrane region" description="Helical" evidence="7">
    <location>
        <begin position="427"/>
        <end position="442"/>
    </location>
</feature>